<feature type="transmembrane region" description="Helical" evidence="1">
    <location>
        <begin position="126"/>
        <end position="149"/>
    </location>
</feature>
<protein>
    <submittedName>
        <fullName evidence="2">Uncharacterized protein</fullName>
    </submittedName>
</protein>
<evidence type="ECO:0000313" key="3">
    <source>
        <dbReference type="Proteomes" id="UP000682308"/>
    </source>
</evidence>
<evidence type="ECO:0000256" key="1">
    <source>
        <dbReference type="SAM" id="Phobius"/>
    </source>
</evidence>
<accession>A0A941FE84</accession>
<keyword evidence="1" id="KW-1133">Transmembrane helix</keyword>
<comment type="caution">
    <text evidence="2">The sequence shown here is derived from an EMBL/GenBank/DDBJ whole genome shotgun (WGS) entry which is preliminary data.</text>
</comment>
<keyword evidence="1" id="KW-0472">Membrane</keyword>
<dbReference type="EMBL" id="JAGTPG010000002">
    <property type="protein sequence ID" value="MBR8642324.1"/>
    <property type="molecule type" value="Genomic_DNA"/>
</dbReference>
<evidence type="ECO:0000313" key="2">
    <source>
        <dbReference type="EMBL" id="MBR8642324.1"/>
    </source>
</evidence>
<sequence>MAQGRVTYGLDYRVTPPAVVGGDGTGHDTSVRLCRDPDSPAADRLRSLRAFHLHAEDGTPVARVITEQALGSRLSGRPAVYHVLDPYGAPLGRITLRRRRAFRWGRRCWTVEPVDGPVLRGYQGRLVWWALWWPLGLPVYLLFLAWALLAEADDGIRPPRRVIWRDPSRRAHLVFRAVAEDYQLLRHDVDPRLVNALIALHQSYDCPEEAGAGGWYGT</sequence>
<organism evidence="2 3">
    <name type="scientific">Streptomyces tuirus</name>
    <dbReference type="NCBI Taxonomy" id="68278"/>
    <lineage>
        <taxon>Bacteria</taxon>
        <taxon>Bacillati</taxon>
        <taxon>Actinomycetota</taxon>
        <taxon>Actinomycetes</taxon>
        <taxon>Kitasatosporales</taxon>
        <taxon>Streptomycetaceae</taxon>
        <taxon>Streptomyces</taxon>
    </lineage>
</organism>
<keyword evidence="1" id="KW-0812">Transmembrane</keyword>
<keyword evidence="3" id="KW-1185">Reference proteome</keyword>
<dbReference type="Proteomes" id="UP000682308">
    <property type="component" value="Unassembled WGS sequence"/>
</dbReference>
<gene>
    <name evidence="2" type="ORF">KEF29_30915</name>
</gene>
<proteinExistence type="predicted"/>
<dbReference type="AlphaFoldDB" id="A0A941FE84"/>
<name>A0A941FE84_9ACTN</name>
<reference evidence="2 3" key="1">
    <citation type="submission" date="2021-04" db="EMBL/GenBank/DDBJ databases">
        <title>Characterization of the biosynthetic gene cluster of new lipopeptides with antitumor activity in the genome of the marine Streptomyces PHM034.</title>
        <authorList>
            <person name="Ceniceros A."/>
            <person name="Canedo L."/>
            <person name="Mendez C."/>
            <person name="Olano C."/>
            <person name="Schleissner C."/>
            <person name="Cuevas C."/>
            <person name="De La Calle F."/>
            <person name="Salas J.A."/>
        </authorList>
    </citation>
    <scope>NUCLEOTIDE SEQUENCE [LARGE SCALE GENOMIC DNA]</scope>
    <source>
        <strain evidence="2 3">PHM034</strain>
    </source>
</reference>